<feature type="non-terminal residue" evidence="2">
    <location>
        <position position="1"/>
    </location>
</feature>
<dbReference type="AlphaFoldDB" id="A0A1D1YHC4"/>
<accession>A0A1D1YHC4</accession>
<evidence type="ECO:0000256" key="1">
    <source>
        <dbReference type="SAM" id="MobiDB-lite"/>
    </source>
</evidence>
<name>A0A1D1YHC4_9ARAE</name>
<dbReference type="EMBL" id="GDJX01013898">
    <property type="protein sequence ID" value="JAT54038.1"/>
    <property type="molecule type" value="Transcribed_RNA"/>
</dbReference>
<evidence type="ECO:0000313" key="2">
    <source>
        <dbReference type="EMBL" id="JAT54038.1"/>
    </source>
</evidence>
<keyword evidence="2" id="KW-0240">DNA-directed RNA polymerase</keyword>
<protein>
    <submittedName>
        <fullName evidence="2">DNA-directed RNA polymerase subunit alpha</fullName>
    </submittedName>
</protein>
<gene>
    <name evidence="2" type="primary">rpoA_17</name>
    <name evidence="2" type="ORF">g.58394</name>
</gene>
<feature type="compositionally biased region" description="Low complexity" evidence="1">
    <location>
        <begin position="47"/>
        <end position="59"/>
    </location>
</feature>
<reference evidence="2" key="1">
    <citation type="submission" date="2015-07" db="EMBL/GenBank/DDBJ databases">
        <title>Transcriptome Assembly of Anthurium amnicola.</title>
        <authorList>
            <person name="Suzuki J."/>
        </authorList>
    </citation>
    <scope>NUCLEOTIDE SEQUENCE</scope>
</reference>
<proteinExistence type="predicted"/>
<feature type="region of interest" description="Disordered" evidence="1">
    <location>
        <begin position="44"/>
        <end position="65"/>
    </location>
</feature>
<sequence>SSAAAAAMQYPPAASTANPCITPAAPAEPMQPTVAELAHANLSPENSSMAGSSSDMSMGTHLSSPPVSELTDCYAVHGGDNGAHGGADELSVGPMIGGGGAAACSETLMSPCGYFNHGFPDFETSSWWPAGGDLPSENLWVADDLWFLQQQL</sequence>
<organism evidence="2">
    <name type="scientific">Anthurium amnicola</name>
    <dbReference type="NCBI Taxonomy" id="1678845"/>
    <lineage>
        <taxon>Eukaryota</taxon>
        <taxon>Viridiplantae</taxon>
        <taxon>Streptophyta</taxon>
        <taxon>Embryophyta</taxon>
        <taxon>Tracheophyta</taxon>
        <taxon>Spermatophyta</taxon>
        <taxon>Magnoliopsida</taxon>
        <taxon>Liliopsida</taxon>
        <taxon>Araceae</taxon>
        <taxon>Pothoideae</taxon>
        <taxon>Potheae</taxon>
        <taxon>Anthurium</taxon>
    </lineage>
</organism>
<keyword evidence="2" id="KW-0804">Transcription</keyword>
<dbReference type="GO" id="GO:0000428">
    <property type="term" value="C:DNA-directed RNA polymerase complex"/>
    <property type="evidence" value="ECO:0007669"/>
    <property type="project" value="UniProtKB-KW"/>
</dbReference>